<dbReference type="InterPro" id="IPR018109">
    <property type="entry name" value="Folylpolyglutamate_synth_CS"/>
</dbReference>
<protein>
    <recommendedName>
        <fullName evidence="7">Dihydrofolate synthetase</fullName>
        <ecNumber evidence="7">6.3.2.12</ecNumber>
    </recommendedName>
</protein>
<dbReference type="NCBIfam" id="TIGR01499">
    <property type="entry name" value="folC"/>
    <property type="match status" value="1"/>
</dbReference>
<evidence type="ECO:0000256" key="5">
    <source>
        <dbReference type="ARBA" id="ARBA00022840"/>
    </source>
</evidence>
<evidence type="ECO:0000256" key="3">
    <source>
        <dbReference type="ARBA" id="ARBA00022723"/>
    </source>
</evidence>
<comment type="caution">
    <text evidence="8">The sequence shown here is derived from an EMBL/GenBank/DDBJ whole genome shotgun (WGS) entry which is preliminary data.</text>
</comment>
<dbReference type="GO" id="GO:0005524">
    <property type="term" value="F:ATP binding"/>
    <property type="evidence" value="ECO:0007669"/>
    <property type="project" value="UniProtKB-KW"/>
</dbReference>
<dbReference type="GO" id="GO:0005739">
    <property type="term" value="C:mitochondrion"/>
    <property type="evidence" value="ECO:0007669"/>
    <property type="project" value="TreeGrafter"/>
</dbReference>
<proteinExistence type="inferred from homology"/>
<organism evidence="8 9">
    <name type="scientific">Candida oxycetoniae</name>
    <dbReference type="NCBI Taxonomy" id="497107"/>
    <lineage>
        <taxon>Eukaryota</taxon>
        <taxon>Fungi</taxon>
        <taxon>Dikarya</taxon>
        <taxon>Ascomycota</taxon>
        <taxon>Saccharomycotina</taxon>
        <taxon>Pichiomycetes</taxon>
        <taxon>Debaryomycetaceae</taxon>
        <taxon>Candida/Lodderomyces clade</taxon>
        <taxon>Candida</taxon>
    </lineage>
</organism>
<accession>A0AAI9SXU1</accession>
<dbReference type="EC" id="6.3.2.12" evidence="7"/>
<dbReference type="GeneID" id="73380022"/>
<dbReference type="GO" id="GO:0006730">
    <property type="term" value="P:one-carbon metabolic process"/>
    <property type="evidence" value="ECO:0007669"/>
    <property type="project" value="UniProtKB-KW"/>
</dbReference>
<dbReference type="AlphaFoldDB" id="A0AAI9SXU1"/>
<dbReference type="PANTHER" id="PTHR11136">
    <property type="entry name" value="FOLYLPOLYGLUTAMATE SYNTHASE-RELATED"/>
    <property type="match status" value="1"/>
</dbReference>
<evidence type="ECO:0000256" key="1">
    <source>
        <dbReference type="ARBA" id="ARBA00008276"/>
    </source>
</evidence>
<dbReference type="GO" id="GO:0046872">
    <property type="term" value="F:metal ion binding"/>
    <property type="evidence" value="ECO:0007669"/>
    <property type="project" value="UniProtKB-KW"/>
</dbReference>
<gene>
    <name evidence="8" type="ORF">KGF56_002405</name>
</gene>
<keyword evidence="5 7" id="KW-0067">ATP-binding</keyword>
<dbReference type="Gene3D" id="3.90.190.20">
    <property type="entry name" value="Mur ligase, C-terminal domain"/>
    <property type="match status" value="1"/>
</dbReference>
<dbReference type="InterPro" id="IPR001645">
    <property type="entry name" value="Folylpolyglutamate_synth"/>
</dbReference>
<dbReference type="GO" id="GO:0008841">
    <property type="term" value="F:dihydrofolate synthase activity"/>
    <property type="evidence" value="ECO:0007669"/>
    <property type="project" value="UniProtKB-EC"/>
</dbReference>
<dbReference type="PROSITE" id="PS01012">
    <property type="entry name" value="FOLYLPOLYGLU_SYNT_2"/>
    <property type="match status" value="1"/>
</dbReference>
<dbReference type="Gene3D" id="3.40.1190.10">
    <property type="entry name" value="Mur-like, catalytic domain"/>
    <property type="match status" value="1"/>
</dbReference>
<keyword evidence="6" id="KW-0460">Magnesium</keyword>
<comment type="catalytic activity">
    <reaction evidence="7">
        <text>7,8-dihydropteroate + L-glutamate + ATP = 7,8-dihydrofolate + ADP + phosphate + H(+)</text>
        <dbReference type="Rhea" id="RHEA:23584"/>
        <dbReference type="ChEBI" id="CHEBI:15378"/>
        <dbReference type="ChEBI" id="CHEBI:17839"/>
        <dbReference type="ChEBI" id="CHEBI:29985"/>
        <dbReference type="ChEBI" id="CHEBI:30616"/>
        <dbReference type="ChEBI" id="CHEBI:43474"/>
        <dbReference type="ChEBI" id="CHEBI:57451"/>
        <dbReference type="ChEBI" id="CHEBI:456216"/>
        <dbReference type="EC" id="6.3.2.12"/>
    </reaction>
</comment>
<evidence type="ECO:0000313" key="8">
    <source>
        <dbReference type="EMBL" id="KAI3404775.2"/>
    </source>
</evidence>
<evidence type="ECO:0000256" key="2">
    <source>
        <dbReference type="ARBA" id="ARBA00022598"/>
    </source>
</evidence>
<keyword evidence="3" id="KW-0479">Metal-binding</keyword>
<keyword evidence="9" id="KW-1185">Reference proteome</keyword>
<evidence type="ECO:0000256" key="6">
    <source>
        <dbReference type="ARBA" id="ARBA00022842"/>
    </source>
</evidence>
<dbReference type="RefSeq" id="XP_049180520.1">
    <property type="nucleotide sequence ID" value="XM_049323631.1"/>
</dbReference>
<reference evidence="8" key="1">
    <citation type="journal article" date="2022" name="DNA Res.">
        <title>Genome analysis of five recently described species of the CUG-Ser clade uncovers Candida theae as a new hybrid lineage with pathogenic potential in the Candida parapsilosis species complex.</title>
        <authorList>
            <person name="Mixao V."/>
            <person name="Del Olmo V."/>
            <person name="Hegedusova E."/>
            <person name="Saus E."/>
            <person name="Pryszcz L."/>
            <person name="Cillingova A."/>
            <person name="Nosek J."/>
            <person name="Gabaldon T."/>
        </authorList>
    </citation>
    <scope>NUCLEOTIDE SEQUENCE</scope>
    <source>
        <strain evidence="8">CBS 10844</strain>
    </source>
</reference>
<name>A0AAI9SXU1_9ASCO</name>
<dbReference type="PIRSF" id="PIRSF001563">
    <property type="entry name" value="Folylpolyglu_synth"/>
    <property type="match status" value="1"/>
</dbReference>
<keyword evidence="2 7" id="KW-0436">Ligase</keyword>
<dbReference type="EMBL" id="JAHUZD010000086">
    <property type="protein sequence ID" value="KAI3404775.2"/>
    <property type="molecule type" value="Genomic_DNA"/>
</dbReference>
<dbReference type="InterPro" id="IPR036615">
    <property type="entry name" value="Mur_ligase_C_dom_sf"/>
</dbReference>
<dbReference type="SUPFAM" id="SSF53244">
    <property type="entry name" value="MurD-like peptide ligases, peptide-binding domain"/>
    <property type="match status" value="1"/>
</dbReference>
<dbReference type="GO" id="GO:0005829">
    <property type="term" value="C:cytosol"/>
    <property type="evidence" value="ECO:0007669"/>
    <property type="project" value="TreeGrafter"/>
</dbReference>
<keyword evidence="7" id="KW-0554">One-carbon metabolism</keyword>
<evidence type="ECO:0000256" key="4">
    <source>
        <dbReference type="ARBA" id="ARBA00022741"/>
    </source>
</evidence>
<dbReference type="SUPFAM" id="SSF53623">
    <property type="entry name" value="MurD-like peptide ligases, catalytic domain"/>
    <property type="match status" value="1"/>
</dbReference>
<dbReference type="GO" id="GO:0004326">
    <property type="term" value="F:tetrahydrofolylpolyglutamate synthase activity"/>
    <property type="evidence" value="ECO:0007669"/>
    <property type="project" value="InterPro"/>
</dbReference>
<comment type="similarity">
    <text evidence="1 7">Belongs to the folylpolyglutamate synthase family.</text>
</comment>
<comment type="pathway">
    <text evidence="7">Cofactor biosynthesis; tetrahydrofolylpolyglutamate biosynthesis.</text>
</comment>
<evidence type="ECO:0000256" key="7">
    <source>
        <dbReference type="PIRNR" id="PIRNR001563"/>
    </source>
</evidence>
<dbReference type="Proteomes" id="UP001202479">
    <property type="component" value="Unassembled WGS sequence"/>
</dbReference>
<evidence type="ECO:0000313" key="9">
    <source>
        <dbReference type="Proteomes" id="UP001202479"/>
    </source>
</evidence>
<keyword evidence="4 7" id="KW-0547">Nucleotide-binding</keyword>
<dbReference type="PANTHER" id="PTHR11136:SF0">
    <property type="entry name" value="DIHYDROFOLATE SYNTHETASE-RELATED"/>
    <property type="match status" value="1"/>
</dbReference>
<sequence length="427" mass="47728">MPIDLGLARITKLLAHLNNPHLSYKSIHIAGTNGKGSTLAYLSSILTQSRIRNGKFTSPHMVEINDCICINNEVYPRSKFDIINSKVTQINEELELKCTEFEILTVTALRIFELERVELALIEVGVGGRLDATNVLTAFHKKTGQPTGGVVATGITMIGMDHEKLLGNTIEKIAWEKAGIMKQDIPCFVDSSNGESVLNILREKSRSVSCPMHVVTPSAMDRNMIQYSPLRGDYQINNLALALRILSSLSAYHHVDHHPYAFSTEKIISGIKNTNWPGRLQSIKVKGLKEMQVLIDGAHNESSAIELGKYLRKNYLEQDILFVIGVTRGKNLDNIMKHLIRKPGNDVVVPSLFSQPDRMPWIHCESVQKIKKVAEKYCNVELALENAYIDDVFEYLRERNKTKSGTVVVICGSLYLCGDVLRSVSIE</sequence>
<dbReference type="InterPro" id="IPR036565">
    <property type="entry name" value="Mur-like_cat_sf"/>
</dbReference>